<dbReference type="InterPro" id="IPR010093">
    <property type="entry name" value="SinI_DNA-bd"/>
</dbReference>
<dbReference type="GO" id="GO:0003677">
    <property type="term" value="F:DNA binding"/>
    <property type="evidence" value="ECO:0007669"/>
    <property type="project" value="InterPro"/>
</dbReference>
<evidence type="ECO:0000313" key="2">
    <source>
        <dbReference type="EMBL" id="QGH75735.1"/>
    </source>
</evidence>
<dbReference type="SUPFAM" id="SSF46955">
    <property type="entry name" value="Putative DNA-binding domain"/>
    <property type="match status" value="1"/>
</dbReference>
<dbReference type="RefSeq" id="YP_010246665.1">
    <property type="nucleotide sequence ID" value="NC_060137.1"/>
</dbReference>
<feature type="domain" description="Helix-turn-helix" evidence="1">
    <location>
        <begin position="20"/>
        <end position="65"/>
    </location>
</feature>
<protein>
    <submittedName>
        <fullName evidence="2">Helix-turn-helix DNA binding protein</fullName>
    </submittedName>
</protein>
<reference evidence="2 3" key="1">
    <citation type="submission" date="2019-09" db="EMBL/GenBank/DDBJ databases">
        <authorList>
            <person name="Falcon-Lizardi N."/>
            <person name="Rios-Rosa Y."/>
            <person name="Rivera-Cruz A."/>
            <person name="Rivera-Espinal N.S."/>
            <person name="Rodriguez-Cotto F.E."/>
            <person name="Rosa-Flores A.N."/>
            <person name="Rubin M.R."/>
            <person name="Vazquez E."/>
            <person name="Molloy S.D."/>
            <person name="Garlena R.A."/>
            <person name="Russell D.A."/>
            <person name="Pope W.H."/>
            <person name="Jacobs-Sera D."/>
            <person name="Hatfull G.F."/>
        </authorList>
    </citation>
    <scope>NUCLEOTIDE SEQUENCE [LARGE SCALE GENOMIC DNA]</scope>
</reference>
<proteinExistence type="predicted"/>
<sequence length="70" mass="8026">MALIVPVGLSSVLDMTTPQFLTAEQLAERWQLAPRTVREMAQAEEIPAIKFGRLWRFPLERIEKFERAAA</sequence>
<dbReference type="GeneID" id="70081230"/>
<evidence type="ECO:0000313" key="3">
    <source>
        <dbReference type="Proteomes" id="UP000346466"/>
    </source>
</evidence>
<gene>
    <name evidence="2" type="primary">6</name>
    <name evidence="2" type="ORF">SEA_SYLEON_6</name>
</gene>
<accession>A0A5Q2WGU7</accession>
<organism evidence="2 3">
    <name type="scientific">Gordonia phage Syleon</name>
    <dbReference type="NCBI Taxonomy" id="2653718"/>
    <lineage>
        <taxon>Viruses</taxon>
        <taxon>Duplodnaviria</taxon>
        <taxon>Heunggongvirae</taxon>
        <taxon>Uroviricota</taxon>
        <taxon>Caudoviricetes</taxon>
        <taxon>Deeyouvirinae</taxon>
        <taxon>Octobienvirus</taxon>
        <taxon>Octobienvirus syleon</taxon>
    </lineage>
</organism>
<keyword evidence="3" id="KW-1185">Reference proteome</keyword>
<name>A0A5Q2WGU7_9CAUD</name>
<dbReference type="InterPro" id="IPR009061">
    <property type="entry name" value="DNA-bd_dom_put_sf"/>
</dbReference>
<dbReference type="KEGG" id="vg:70081230"/>
<evidence type="ECO:0000259" key="1">
    <source>
        <dbReference type="Pfam" id="PF12728"/>
    </source>
</evidence>
<dbReference type="NCBIfam" id="TIGR01764">
    <property type="entry name" value="excise"/>
    <property type="match status" value="1"/>
</dbReference>
<dbReference type="EMBL" id="MN444870">
    <property type="protein sequence ID" value="QGH75735.1"/>
    <property type="molecule type" value="Genomic_DNA"/>
</dbReference>
<dbReference type="Proteomes" id="UP000346466">
    <property type="component" value="Segment"/>
</dbReference>
<dbReference type="InterPro" id="IPR041657">
    <property type="entry name" value="HTH_17"/>
</dbReference>
<dbReference type="Pfam" id="PF12728">
    <property type="entry name" value="HTH_17"/>
    <property type="match status" value="1"/>
</dbReference>